<protein>
    <recommendedName>
        <fullName evidence="3">M23ase beta-sheet core domain-containing protein</fullName>
    </recommendedName>
</protein>
<dbReference type="InterPro" id="IPR016047">
    <property type="entry name" value="M23ase_b-sheet_dom"/>
</dbReference>
<keyword evidence="2" id="KW-1133">Transmembrane helix</keyword>
<dbReference type="STRING" id="1801992.A2Y98_02625"/>
<feature type="domain" description="M23ase beta-sheet core" evidence="3">
    <location>
        <begin position="137"/>
        <end position="252"/>
    </location>
</feature>
<dbReference type="AlphaFoldDB" id="A0A1G2F6U7"/>
<feature type="transmembrane region" description="Helical" evidence="2">
    <location>
        <begin position="46"/>
        <end position="67"/>
    </location>
</feature>
<proteinExistence type="predicted"/>
<gene>
    <name evidence="4" type="ORF">A2Y98_02625</name>
</gene>
<dbReference type="Gene3D" id="2.70.70.10">
    <property type="entry name" value="Glucose Permease (Domain IIA)"/>
    <property type="match status" value="1"/>
</dbReference>
<dbReference type="Proteomes" id="UP000179099">
    <property type="component" value="Unassembled WGS sequence"/>
</dbReference>
<organism evidence="4 5">
    <name type="scientific">Candidatus Portnoybacteria bacterium RBG_19FT_COMBO_36_7</name>
    <dbReference type="NCBI Taxonomy" id="1801992"/>
    <lineage>
        <taxon>Bacteria</taxon>
        <taxon>Candidatus Portnoyibacteriota</taxon>
    </lineage>
</organism>
<feature type="region of interest" description="Disordered" evidence="1">
    <location>
        <begin position="73"/>
        <end position="99"/>
    </location>
</feature>
<dbReference type="GO" id="GO:0004222">
    <property type="term" value="F:metalloendopeptidase activity"/>
    <property type="evidence" value="ECO:0007669"/>
    <property type="project" value="TreeGrafter"/>
</dbReference>
<keyword evidence="2" id="KW-0812">Transmembrane</keyword>
<evidence type="ECO:0000313" key="5">
    <source>
        <dbReference type="Proteomes" id="UP000179099"/>
    </source>
</evidence>
<evidence type="ECO:0000256" key="2">
    <source>
        <dbReference type="SAM" id="Phobius"/>
    </source>
</evidence>
<comment type="caution">
    <text evidence="4">The sequence shown here is derived from an EMBL/GenBank/DDBJ whole genome shotgun (WGS) entry which is preliminary data.</text>
</comment>
<evidence type="ECO:0000313" key="4">
    <source>
        <dbReference type="EMBL" id="OGZ33795.1"/>
    </source>
</evidence>
<accession>A0A1G2F6U7</accession>
<name>A0A1G2F6U7_9BACT</name>
<dbReference type="Pfam" id="PF01551">
    <property type="entry name" value="Peptidase_M23"/>
    <property type="match status" value="1"/>
</dbReference>
<evidence type="ECO:0000259" key="3">
    <source>
        <dbReference type="Pfam" id="PF01551"/>
    </source>
</evidence>
<dbReference type="InterPro" id="IPR011055">
    <property type="entry name" value="Dup_hybrid_motif"/>
</dbReference>
<keyword evidence="2" id="KW-0472">Membrane</keyword>
<reference evidence="4 5" key="1">
    <citation type="journal article" date="2016" name="Nat. Commun.">
        <title>Thousands of microbial genomes shed light on interconnected biogeochemical processes in an aquifer system.</title>
        <authorList>
            <person name="Anantharaman K."/>
            <person name="Brown C.T."/>
            <person name="Hug L.A."/>
            <person name="Sharon I."/>
            <person name="Castelle C.J."/>
            <person name="Probst A.J."/>
            <person name="Thomas B.C."/>
            <person name="Singh A."/>
            <person name="Wilkins M.J."/>
            <person name="Karaoz U."/>
            <person name="Brodie E.L."/>
            <person name="Williams K.H."/>
            <person name="Hubbard S.S."/>
            <person name="Banfield J.F."/>
        </authorList>
    </citation>
    <scope>NUCLEOTIDE SEQUENCE [LARGE SCALE GENOMIC DNA]</scope>
</reference>
<dbReference type="CDD" id="cd12797">
    <property type="entry name" value="M23_peptidase"/>
    <property type="match status" value="1"/>
</dbReference>
<dbReference type="PANTHER" id="PTHR21666:SF287">
    <property type="entry name" value="CYTOPLASMIC MEMBRANE PROTEIN"/>
    <property type="match status" value="1"/>
</dbReference>
<dbReference type="SUPFAM" id="SSF51261">
    <property type="entry name" value="Duplicated hybrid motif"/>
    <property type="match status" value="1"/>
</dbReference>
<evidence type="ECO:0000256" key="1">
    <source>
        <dbReference type="SAM" id="MobiDB-lite"/>
    </source>
</evidence>
<dbReference type="PANTHER" id="PTHR21666">
    <property type="entry name" value="PEPTIDASE-RELATED"/>
    <property type="match status" value="1"/>
</dbReference>
<sequence length="275" mass="30102">MAENRERKKGKNKYHKLYLIEKIKNWHNGSMPKAFMESIKSGQFKIALFIIIAAVGAALILYFAGVFNKPAQNENTSQNSGQPSTSTSPNGQTPEISTPSVFVPPIDNWEARVTKKPFGIYITPQTSPVQPERFSGYHTGVDFEIFAEEQNKDVPIYAICDGKLLQKRTATGYGGITILACPHTNFGEGENKLNGEDITVVYGHLRLTSVSANAGDQIKAGDKLGVLGAGFSNETDGERKHLHLGIHKGTAINILGYVQNLSDLDSWADATTYLK</sequence>
<dbReference type="EMBL" id="MHMW01000025">
    <property type="protein sequence ID" value="OGZ33795.1"/>
    <property type="molecule type" value="Genomic_DNA"/>
</dbReference>
<dbReference type="InterPro" id="IPR050570">
    <property type="entry name" value="Cell_wall_metabolism_enzyme"/>
</dbReference>